<sequence length="91" mass="10135">MLLDTKRPEAPVIAPEYPSSTSLGSPKFTCTLPVERFLPTEDFLPAVACIRFSKAPKSPERSKLEDTAFNIEAVLMLRRSCDTGFENLKDT</sequence>
<proteinExistence type="predicted"/>
<dbReference type="Proteomes" id="UP000594606">
    <property type="component" value="Segment"/>
</dbReference>
<accession>A0A7S9XF51</accession>
<protein>
    <submittedName>
        <fullName evidence="2">Uncharacterized protein</fullName>
    </submittedName>
</protein>
<keyword evidence="3" id="KW-1185">Reference proteome</keyword>
<evidence type="ECO:0000313" key="3">
    <source>
        <dbReference type="Proteomes" id="UP000594606"/>
    </source>
</evidence>
<reference evidence="2 3" key="1">
    <citation type="submission" date="2020-09" db="EMBL/GenBank/DDBJ databases">
        <authorList>
            <person name="Makalatia K."/>
            <person name="Wagemans J."/>
        </authorList>
    </citation>
    <scope>NUCLEOTIDE SEQUENCE [LARGE SCALE GENOMIC DNA]</scope>
</reference>
<dbReference type="EMBL" id="MW006479">
    <property type="protein sequence ID" value="QPI15191.1"/>
    <property type="molecule type" value="Genomic_DNA"/>
</dbReference>
<gene>
    <name evidence="2" type="ORF">GECvBN5_gp175</name>
</gene>
<organism evidence="2 3">
    <name type="scientific">Salmonella phage GEC_vB_N5</name>
    <dbReference type="NCBI Taxonomy" id="2777378"/>
    <lineage>
        <taxon>Viruses</taxon>
        <taxon>Duplodnaviria</taxon>
        <taxon>Heunggongvirae</taxon>
        <taxon>Uroviricota</taxon>
        <taxon>Caudoviricetes</taxon>
        <taxon>Demerecviridae</taxon>
        <taxon>Markadamsvirinae</taxon>
        <taxon>Tequintavirus</taxon>
        <taxon>Tequintavirus N5</taxon>
    </lineage>
</organism>
<evidence type="ECO:0000313" key="2">
    <source>
        <dbReference type="EMBL" id="QPI15191.1"/>
    </source>
</evidence>
<feature type="region of interest" description="Disordered" evidence="1">
    <location>
        <begin position="1"/>
        <end position="23"/>
    </location>
</feature>
<name>A0A7S9XF51_9CAUD</name>
<evidence type="ECO:0000256" key="1">
    <source>
        <dbReference type="SAM" id="MobiDB-lite"/>
    </source>
</evidence>